<accession>E4XE56</accession>
<name>E4XE56_OIKDI</name>
<evidence type="ECO:0000313" key="9">
    <source>
        <dbReference type="EMBL" id="CBY19446.1"/>
    </source>
</evidence>
<evidence type="ECO:0000256" key="1">
    <source>
        <dbReference type="ARBA" id="ARBA00022679"/>
    </source>
</evidence>
<keyword evidence="5" id="KW-1015">Disulfide bond</keyword>
<evidence type="ECO:0000256" key="2">
    <source>
        <dbReference type="ARBA" id="ARBA00023180"/>
    </source>
</evidence>
<sequence>MELNTYLVIVILILLAFSTLINYDLATADEGFSTFPEFLTSYFRPNKVHKEHYNGTLPGFIITGVMKCGTGAVSKFLSQHSGIYDIGETYFFNRYYEKGYSYYDALLTRRSSGKRKIVFEKTPTYYKTLPTAERIYAMNPETKIILIVCDNVQRTLSRYLHILHLNPSAIQRQQKEEKIEDLGQDFDEFQTRLNMTVDELNIEFEWMLAKRFGNFYRFVEDLYDLFNQRKHPFATKESNLKELILTDGFYSIYHMTYLKMFEPERVLVVDGSTMKDSPWTELYRIQKFLEVPVELTKDSFKWSEERGLYCLDKGGDVNCLGKGKGRSQGWQFEPYLQEKLADFFRPFDSHFADLVKRKFSWQSNKNDVDI</sequence>
<keyword evidence="7" id="KW-0472">Membrane</keyword>
<feature type="domain" description="Sulfotransferase" evidence="8">
    <location>
        <begin position="60"/>
        <end position="345"/>
    </location>
</feature>
<feature type="binding site" evidence="4">
    <location>
        <position position="309"/>
    </location>
    <ligand>
        <name>3'-phosphoadenylyl sulfate</name>
        <dbReference type="ChEBI" id="CHEBI:58339"/>
    </ligand>
</feature>
<dbReference type="EMBL" id="FN653040">
    <property type="protein sequence ID" value="CBY19446.1"/>
    <property type="molecule type" value="Genomic_DNA"/>
</dbReference>
<keyword evidence="2" id="KW-0325">Glycoprotein</keyword>
<dbReference type="EC" id="2.8.2.-" evidence="6"/>
<proteinExistence type="inferred from homology"/>
<evidence type="ECO:0000256" key="6">
    <source>
        <dbReference type="RuleBase" id="RU361155"/>
    </source>
</evidence>
<dbReference type="InParanoid" id="E4XE56"/>
<dbReference type="AlphaFoldDB" id="E4XE56"/>
<dbReference type="GO" id="GO:0008467">
    <property type="term" value="F:[heparan sulfate]-glucosamine 3-sulfotransferase activity"/>
    <property type="evidence" value="ECO:0007669"/>
    <property type="project" value="TreeGrafter"/>
</dbReference>
<evidence type="ECO:0000256" key="7">
    <source>
        <dbReference type="SAM" id="Phobius"/>
    </source>
</evidence>
<evidence type="ECO:0000313" key="10">
    <source>
        <dbReference type="Proteomes" id="UP000001307"/>
    </source>
</evidence>
<feature type="transmembrane region" description="Helical" evidence="7">
    <location>
        <begin position="6"/>
        <end position="25"/>
    </location>
</feature>
<keyword evidence="7" id="KW-0812">Transmembrane</keyword>
<feature type="binding site" evidence="4">
    <location>
        <position position="157"/>
    </location>
    <ligand>
        <name>3'-phosphoadenylyl sulfate</name>
        <dbReference type="ChEBI" id="CHEBI:58339"/>
    </ligand>
</feature>
<dbReference type="InterPro" id="IPR037359">
    <property type="entry name" value="NST/OST"/>
</dbReference>
<protein>
    <recommendedName>
        <fullName evidence="6">Sulfotransferase</fullName>
        <ecNumber evidence="6">2.8.2.-</ecNumber>
    </recommendedName>
</protein>
<evidence type="ECO:0000256" key="4">
    <source>
        <dbReference type="PIRSR" id="PIRSR637359-2"/>
    </source>
</evidence>
<organism evidence="9">
    <name type="scientific">Oikopleura dioica</name>
    <name type="common">Tunicate</name>
    <dbReference type="NCBI Taxonomy" id="34765"/>
    <lineage>
        <taxon>Eukaryota</taxon>
        <taxon>Metazoa</taxon>
        <taxon>Chordata</taxon>
        <taxon>Tunicata</taxon>
        <taxon>Appendicularia</taxon>
        <taxon>Copelata</taxon>
        <taxon>Oikopleuridae</taxon>
        <taxon>Oikopleura</taxon>
    </lineage>
</organism>
<gene>
    <name evidence="9" type="ORF">GSOID_T00008460001</name>
</gene>
<reference evidence="9" key="1">
    <citation type="journal article" date="2010" name="Science">
        <title>Plasticity of animal genome architecture unmasked by rapid evolution of a pelagic tunicate.</title>
        <authorList>
            <person name="Denoeud F."/>
            <person name="Henriet S."/>
            <person name="Mungpakdee S."/>
            <person name="Aury J.M."/>
            <person name="Da Silva C."/>
            <person name="Brinkmann H."/>
            <person name="Mikhaleva J."/>
            <person name="Olsen L.C."/>
            <person name="Jubin C."/>
            <person name="Canestro C."/>
            <person name="Bouquet J.M."/>
            <person name="Danks G."/>
            <person name="Poulain J."/>
            <person name="Campsteijn C."/>
            <person name="Adamski M."/>
            <person name="Cross I."/>
            <person name="Yadetie F."/>
            <person name="Muffato M."/>
            <person name="Louis A."/>
            <person name="Butcher S."/>
            <person name="Tsagkogeorga G."/>
            <person name="Konrad A."/>
            <person name="Singh S."/>
            <person name="Jensen M.F."/>
            <person name="Cong E.H."/>
            <person name="Eikeseth-Otteraa H."/>
            <person name="Noel B."/>
            <person name="Anthouard V."/>
            <person name="Porcel B.M."/>
            <person name="Kachouri-Lafond R."/>
            <person name="Nishino A."/>
            <person name="Ugolini M."/>
            <person name="Chourrout P."/>
            <person name="Nishida H."/>
            <person name="Aasland R."/>
            <person name="Huzurbazar S."/>
            <person name="Westhof E."/>
            <person name="Delsuc F."/>
            <person name="Lehrach H."/>
            <person name="Reinhardt R."/>
            <person name="Weissenbach J."/>
            <person name="Roy S.W."/>
            <person name="Artiguenave F."/>
            <person name="Postlethwait J.H."/>
            <person name="Manak J.R."/>
            <person name="Thompson E.M."/>
            <person name="Jaillon O."/>
            <person name="Du Pasquier L."/>
            <person name="Boudinot P."/>
            <person name="Liberles D.A."/>
            <person name="Volff J.N."/>
            <person name="Philippe H."/>
            <person name="Lenhard B."/>
            <person name="Roest Crollius H."/>
            <person name="Wincker P."/>
            <person name="Chourrout D."/>
        </authorList>
    </citation>
    <scope>NUCLEOTIDE SEQUENCE [LARGE SCALE GENOMIC DNA]</scope>
</reference>
<dbReference type="PANTHER" id="PTHR10605:SF65">
    <property type="entry name" value="GH20068P"/>
    <property type="match status" value="1"/>
</dbReference>
<dbReference type="PANTHER" id="PTHR10605">
    <property type="entry name" value="HEPARAN SULFATE SULFOTRANSFERASE"/>
    <property type="match status" value="1"/>
</dbReference>
<keyword evidence="1 6" id="KW-0808">Transferase</keyword>
<comment type="similarity">
    <text evidence="6">Belongs to the sulfotransferase 1 family.</text>
</comment>
<feature type="disulfide bond" evidence="5">
    <location>
        <begin position="310"/>
        <end position="319"/>
    </location>
</feature>
<keyword evidence="10" id="KW-1185">Reference proteome</keyword>
<evidence type="ECO:0000256" key="5">
    <source>
        <dbReference type="PIRSR" id="PIRSR637359-3"/>
    </source>
</evidence>
<dbReference type="InterPro" id="IPR027417">
    <property type="entry name" value="P-loop_NTPase"/>
</dbReference>
<dbReference type="Proteomes" id="UP000001307">
    <property type="component" value="Unassembled WGS sequence"/>
</dbReference>
<evidence type="ECO:0000259" key="8">
    <source>
        <dbReference type="Pfam" id="PF00685"/>
    </source>
</evidence>
<dbReference type="InterPro" id="IPR000863">
    <property type="entry name" value="Sulfotransferase_dom"/>
</dbReference>
<dbReference type="Pfam" id="PF00685">
    <property type="entry name" value="Sulfotransfer_1"/>
    <property type="match status" value="1"/>
</dbReference>
<dbReference type="Gene3D" id="3.40.50.300">
    <property type="entry name" value="P-loop containing nucleotide triphosphate hydrolases"/>
    <property type="match status" value="1"/>
</dbReference>
<keyword evidence="7" id="KW-1133">Transmembrane helix</keyword>
<feature type="active site" description="For sulfotransferase activity" evidence="3">
    <location>
        <position position="67"/>
    </location>
</feature>
<dbReference type="SUPFAM" id="SSF52540">
    <property type="entry name" value="P-loop containing nucleoside triphosphate hydrolases"/>
    <property type="match status" value="1"/>
</dbReference>
<evidence type="ECO:0000256" key="3">
    <source>
        <dbReference type="PIRSR" id="PIRSR637359-1"/>
    </source>
</evidence>
<dbReference type="OrthoDB" id="411451at2759"/>